<sequence length="146" mass="15859">MRTKYVVMAVALGVAAVVGIGLMVWSSVTTSTRATGTQRCLKPDEVDIYLHTDDELSQAQAKVRASHPDAESDTQTKQQSYEEFLQLFKDQPDVLRTARPEAMPAVVKVRPEPGASASALGDALAQEFPPPAEIHRLICSELQGSH</sequence>
<feature type="transmembrane region" description="Helical" evidence="2">
    <location>
        <begin position="6"/>
        <end position="25"/>
    </location>
</feature>
<dbReference type="RefSeq" id="WP_184870056.1">
    <property type="nucleotide sequence ID" value="NZ_BAAAWY010000063.1"/>
</dbReference>
<feature type="domain" description="FtsX extracellular" evidence="3">
    <location>
        <begin position="45"/>
        <end position="125"/>
    </location>
</feature>
<evidence type="ECO:0000259" key="3">
    <source>
        <dbReference type="Pfam" id="PF18075"/>
    </source>
</evidence>
<dbReference type="Proteomes" id="UP000585638">
    <property type="component" value="Unassembled WGS sequence"/>
</dbReference>
<name>A0A7W9KS34_9PSEU</name>
<keyword evidence="2" id="KW-0472">Membrane</keyword>
<feature type="region of interest" description="Disordered" evidence="1">
    <location>
        <begin position="59"/>
        <end position="78"/>
    </location>
</feature>
<comment type="caution">
    <text evidence="4">The sequence shown here is derived from an EMBL/GenBank/DDBJ whole genome shotgun (WGS) entry which is preliminary data.</text>
</comment>
<organism evidence="4 5">
    <name type="scientific">Kutzneria kofuensis</name>
    <dbReference type="NCBI Taxonomy" id="103725"/>
    <lineage>
        <taxon>Bacteria</taxon>
        <taxon>Bacillati</taxon>
        <taxon>Actinomycetota</taxon>
        <taxon>Actinomycetes</taxon>
        <taxon>Pseudonocardiales</taxon>
        <taxon>Pseudonocardiaceae</taxon>
        <taxon>Kutzneria</taxon>
    </lineage>
</organism>
<keyword evidence="2" id="KW-1133">Transmembrane helix</keyword>
<evidence type="ECO:0000313" key="5">
    <source>
        <dbReference type="Proteomes" id="UP000585638"/>
    </source>
</evidence>
<dbReference type="AlphaFoldDB" id="A0A7W9KS34"/>
<keyword evidence="5" id="KW-1185">Reference proteome</keyword>
<dbReference type="InterPro" id="IPR040690">
    <property type="entry name" value="FtsX_ECD"/>
</dbReference>
<evidence type="ECO:0000256" key="2">
    <source>
        <dbReference type="SAM" id="Phobius"/>
    </source>
</evidence>
<gene>
    <name evidence="4" type="ORF">BJ998_008856</name>
</gene>
<reference evidence="4 5" key="1">
    <citation type="submission" date="2020-08" db="EMBL/GenBank/DDBJ databases">
        <title>Sequencing the genomes of 1000 actinobacteria strains.</title>
        <authorList>
            <person name="Klenk H.-P."/>
        </authorList>
    </citation>
    <scope>NUCLEOTIDE SEQUENCE [LARGE SCALE GENOMIC DNA]</scope>
    <source>
        <strain evidence="4 5">DSM 43851</strain>
    </source>
</reference>
<protein>
    <recommendedName>
        <fullName evidence="3">FtsX extracellular domain-containing protein</fullName>
    </recommendedName>
</protein>
<dbReference type="EMBL" id="JACHIR010000003">
    <property type="protein sequence ID" value="MBB5897597.1"/>
    <property type="molecule type" value="Genomic_DNA"/>
</dbReference>
<evidence type="ECO:0000313" key="4">
    <source>
        <dbReference type="EMBL" id="MBB5897597.1"/>
    </source>
</evidence>
<dbReference type="Pfam" id="PF18075">
    <property type="entry name" value="FtsX_ECD"/>
    <property type="match status" value="1"/>
</dbReference>
<keyword evidence="2" id="KW-0812">Transmembrane</keyword>
<evidence type="ECO:0000256" key="1">
    <source>
        <dbReference type="SAM" id="MobiDB-lite"/>
    </source>
</evidence>
<proteinExistence type="predicted"/>
<accession>A0A7W9KS34</accession>